<reference evidence="2" key="1">
    <citation type="journal article" date="2023" name="G3 (Bethesda)">
        <title>Genome assembly and association tests identify interacting loci associated with vigor, precocity, and sex in interspecific pistachio rootstocks.</title>
        <authorList>
            <person name="Palmer W."/>
            <person name="Jacygrad E."/>
            <person name="Sagayaradj S."/>
            <person name="Cavanaugh K."/>
            <person name="Han R."/>
            <person name="Bertier L."/>
            <person name="Beede B."/>
            <person name="Kafkas S."/>
            <person name="Golino D."/>
            <person name="Preece J."/>
            <person name="Michelmore R."/>
        </authorList>
    </citation>
    <scope>NUCLEOTIDE SEQUENCE [LARGE SCALE GENOMIC DNA]</scope>
</reference>
<gene>
    <name evidence="1" type="ORF">Patl1_24831</name>
</gene>
<sequence>MALENCPPNTITFNTFIKGLCGCGREDWAMKVLDQMKQYRCKPNITTYNELLDGLLKVNRLKEAFELVMDIEESGIELNIVSYNTILHGFCHAGMLDEAFKFMGKMLVGGTKPDAITFNILIYAYCRQGKVGDAIQLLDRIRARGEWNPDIISYNSILWGICNWIGLEEAFHFLQKMLNEGFRPNNATWNVLVRCFFSNLGHLGPVYVLDEIMARKSPCWASNRHNHYREGRGTTSSSFNHLIHGKFFSSSMTQQPLCDLCGMVAAGTDSVA</sequence>
<keyword evidence="2" id="KW-1185">Reference proteome</keyword>
<name>A0ACC1B525_9ROSI</name>
<accession>A0ACC1B525</accession>
<dbReference type="Proteomes" id="UP001164250">
    <property type="component" value="Chromosome 7"/>
</dbReference>
<protein>
    <submittedName>
        <fullName evidence="1">Uncharacterized protein</fullName>
    </submittedName>
</protein>
<dbReference type="EMBL" id="CM047903">
    <property type="protein sequence ID" value="KAJ0094008.1"/>
    <property type="molecule type" value="Genomic_DNA"/>
</dbReference>
<proteinExistence type="predicted"/>
<organism evidence="1 2">
    <name type="scientific">Pistacia atlantica</name>
    <dbReference type="NCBI Taxonomy" id="434234"/>
    <lineage>
        <taxon>Eukaryota</taxon>
        <taxon>Viridiplantae</taxon>
        <taxon>Streptophyta</taxon>
        <taxon>Embryophyta</taxon>
        <taxon>Tracheophyta</taxon>
        <taxon>Spermatophyta</taxon>
        <taxon>Magnoliopsida</taxon>
        <taxon>eudicotyledons</taxon>
        <taxon>Gunneridae</taxon>
        <taxon>Pentapetalae</taxon>
        <taxon>rosids</taxon>
        <taxon>malvids</taxon>
        <taxon>Sapindales</taxon>
        <taxon>Anacardiaceae</taxon>
        <taxon>Pistacia</taxon>
    </lineage>
</organism>
<comment type="caution">
    <text evidence="1">The sequence shown here is derived from an EMBL/GenBank/DDBJ whole genome shotgun (WGS) entry which is preliminary data.</text>
</comment>
<evidence type="ECO:0000313" key="2">
    <source>
        <dbReference type="Proteomes" id="UP001164250"/>
    </source>
</evidence>
<evidence type="ECO:0000313" key="1">
    <source>
        <dbReference type="EMBL" id="KAJ0094008.1"/>
    </source>
</evidence>